<keyword evidence="4" id="KW-1185">Reference proteome</keyword>
<dbReference type="PANTHER" id="PTHR47027">
    <property type="entry name" value="REVERSE TRANSCRIPTASE DOMAIN-CONTAINING PROTEIN"/>
    <property type="match status" value="1"/>
</dbReference>
<dbReference type="SUPFAM" id="SSF56672">
    <property type="entry name" value="DNA/RNA polymerases"/>
    <property type="match status" value="1"/>
</dbReference>
<dbReference type="PANTHER" id="PTHR47027:SF20">
    <property type="entry name" value="REVERSE TRANSCRIPTASE-LIKE PROTEIN WITH RNA-DIRECTED DNA POLYMERASE DOMAIN"/>
    <property type="match status" value="1"/>
</dbReference>
<dbReference type="PROSITE" id="PS50878">
    <property type="entry name" value="RT_POL"/>
    <property type="match status" value="1"/>
</dbReference>
<name>A0AAD9NK56_RIDPI</name>
<dbReference type="Pfam" id="PF00078">
    <property type="entry name" value="RVT_1"/>
    <property type="match status" value="1"/>
</dbReference>
<comment type="caution">
    <text evidence="3">The sequence shown here is derived from an EMBL/GenBank/DDBJ whole genome shotgun (WGS) entry which is preliminary data.</text>
</comment>
<evidence type="ECO:0000256" key="1">
    <source>
        <dbReference type="SAM" id="SignalP"/>
    </source>
</evidence>
<reference evidence="3" key="1">
    <citation type="journal article" date="2023" name="Mol. Biol. Evol.">
        <title>Third-Generation Sequencing Reveals the Adaptive Role of the Epigenome in Three Deep-Sea Polychaetes.</title>
        <authorList>
            <person name="Perez M."/>
            <person name="Aroh O."/>
            <person name="Sun Y."/>
            <person name="Lan Y."/>
            <person name="Juniper S.K."/>
            <person name="Young C.R."/>
            <person name="Angers B."/>
            <person name="Qian P.Y."/>
        </authorList>
    </citation>
    <scope>NUCLEOTIDE SEQUENCE</scope>
    <source>
        <strain evidence="3">R07B-5</strain>
    </source>
</reference>
<evidence type="ECO:0000259" key="2">
    <source>
        <dbReference type="PROSITE" id="PS50878"/>
    </source>
</evidence>
<feature type="domain" description="Reverse transcriptase" evidence="2">
    <location>
        <begin position="1"/>
        <end position="157"/>
    </location>
</feature>
<accession>A0AAD9NK56</accession>
<dbReference type="AlphaFoldDB" id="A0AAD9NK56"/>
<feature type="signal peptide" evidence="1">
    <location>
        <begin position="1"/>
        <end position="25"/>
    </location>
</feature>
<keyword evidence="1" id="KW-0732">Signal</keyword>
<dbReference type="EMBL" id="JAODUO010000911">
    <property type="protein sequence ID" value="KAK2173020.1"/>
    <property type="molecule type" value="Genomic_DNA"/>
</dbReference>
<dbReference type="Proteomes" id="UP001209878">
    <property type="component" value="Unassembled WGS sequence"/>
</dbReference>
<gene>
    <name evidence="3" type="ORF">NP493_912g00075</name>
</gene>
<proteinExistence type="predicted"/>
<evidence type="ECO:0000313" key="3">
    <source>
        <dbReference type="EMBL" id="KAK2173020.1"/>
    </source>
</evidence>
<protein>
    <recommendedName>
        <fullName evidence="2">Reverse transcriptase domain-containing protein</fullName>
    </recommendedName>
</protein>
<evidence type="ECO:0000313" key="4">
    <source>
        <dbReference type="Proteomes" id="UP001209878"/>
    </source>
</evidence>
<dbReference type="InterPro" id="IPR000477">
    <property type="entry name" value="RT_dom"/>
</dbReference>
<sequence>MSLLSIAGKMFARILLYILYTHITPEVVPETQCGTRGNRSTVDMIFCLRQLQEKCTEQDRPLYMVFVDYSKAFDTVGRTGLWQQLRKHGCPEKFTTMIEALHTEMLANVSVGGEVSESFGVTNGVTQGCALAPMLFSIFQSAVLDEAFRDKVDGVYI</sequence>
<feature type="chain" id="PRO_5042022100" description="Reverse transcriptase domain-containing protein" evidence="1">
    <location>
        <begin position="26"/>
        <end position="157"/>
    </location>
</feature>
<dbReference type="InterPro" id="IPR043502">
    <property type="entry name" value="DNA/RNA_pol_sf"/>
</dbReference>
<organism evidence="3 4">
    <name type="scientific">Ridgeia piscesae</name>
    <name type="common">Tubeworm</name>
    <dbReference type="NCBI Taxonomy" id="27915"/>
    <lineage>
        <taxon>Eukaryota</taxon>
        <taxon>Metazoa</taxon>
        <taxon>Spiralia</taxon>
        <taxon>Lophotrochozoa</taxon>
        <taxon>Annelida</taxon>
        <taxon>Polychaeta</taxon>
        <taxon>Sedentaria</taxon>
        <taxon>Canalipalpata</taxon>
        <taxon>Sabellida</taxon>
        <taxon>Siboglinidae</taxon>
        <taxon>Ridgeia</taxon>
    </lineage>
</organism>